<evidence type="ECO:0000313" key="1">
    <source>
        <dbReference type="EMBL" id="AKE44680.1"/>
    </source>
</evidence>
<keyword evidence="2" id="KW-1185">Reference proteome</keyword>
<dbReference type="Proteomes" id="UP000033804">
    <property type="component" value="Segment"/>
</dbReference>
<dbReference type="KEGG" id="vg:26517732"/>
<reference evidence="2" key="2">
    <citation type="submission" date="2015-03" db="EMBL/GenBank/DDBJ databases">
        <title>The genome and structure of Sinorhizobium meliloti phage phiM9.</title>
        <authorList>
            <person name="Johnson M.C."/>
            <person name="Tatum K.B."/>
            <person name="Lynn J.S."/>
            <person name="Brewer T.E."/>
            <person name="Washburn B.K."/>
            <person name="Stroupe M.E."/>
            <person name="Jones K.M."/>
        </authorList>
    </citation>
    <scope>NUCLEOTIDE SEQUENCE [LARGE SCALE GENOMIC DNA]</scope>
</reference>
<reference evidence="1 2" key="1">
    <citation type="journal article" date="2015" name="J. Virol.">
        <title>Sinorhizobium meliloti Phage ?M9 Defines a New Group of T4 Superfamily Phages with Unusual Genomic Features but a Common T=16 Capsid.</title>
        <authorList>
            <person name="Johnson M.C."/>
            <person name="Tatum K.B."/>
            <person name="Lynn J.S."/>
            <person name="Brewer T.E."/>
            <person name="Lu S."/>
            <person name="Washburn B.K."/>
            <person name="Stroupe M.E."/>
            <person name="Jones K.M."/>
        </authorList>
    </citation>
    <scope>NUCLEOTIDE SEQUENCE [LARGE SCALE GENOMIC DNA]</scope>
</reference>
<sequence>MIFKVLAFVLDLYIYAMNRIYEKKPRRNHHGTAYRKVKHKDLKDR</sequence>
<proteinExistence type="predicted"/>
<protein>
    <submittedName>
        <fullName evidence="1">Uncharacterized protein</fullName>
    </submittedName>
</protein>
<dbReference type="RefSeq" id="YP_009189434.1">
    <property type="nucleotide sequence ID" value="NC_028676.1"/>
</dbReference>
<gene>
    <name evidence="1" type="ORF">Sm_phiM9_050</name>
</gene>
<evidence type="ECO:0000313" key="2">
    <source>
        <dbReference type="Proteomes" id="UP000033804"/>
    </source>
</evidence>
<organism evidence="1 2">
    <name type="scientific">Sinorhizobium phage phiM9</name>
    <dbReference type="NCBI Taxonomy" id="1636182"/>
    <lineage>
        <taxon>Viruses</taxon>
        <taxon>Duplodnaviria</taxon>
        <taxon>Heunggongvirae</taxon>
        <taxon>Uroviricota</taxon>
        <taxon>Caudoviricetes</taxon>
        <taxon>Pootjesviridae</taxon>
        <taxon>Emnonavirus</taxon>
        <taxon>Emnonavirus phiM9</taxon>
    </lineage>
</organism>
<dbReference type="EMBL" id="KP881232">
    <property type="protein sequence ID" value="AKE44680.1"/>
    <property type="molecule type" value="Genomic_DNA"/>
</dbReference>
<accession>A0A0F6R5S2</accession>
<name>A0A0F6R5S2_9CAUD</name>
<dbReference type="GeneID" id="26517732"/>